<dbReference type="GO" id="GO:0032131">
    <property type="term" value="F:alkylated DNA binding"/>
    <property type="evidence" value="ECO:0007669"/>
    <property type="project" value="TreeGrafter"/>
</dbReference>
<dbReference type="EMBL" id="BRXS01000003">
    <property type="protein sequence ID" value="GLC25320.1"/>
    <property type="molecule type" value="Genomic_DNA"/>
</dbReference>
<dbReference type="SUPFAM" id="SSF48150">
    <property type="entry name" value="DNA-glycosylase"/>
    <property type="match status" value="1"/>
</dbReference>
<sequence length="211" mass="23091">MRMPYDDAIAHLQAVDPVMHAVVDVVGPCAFAHRAEGTHFEAVARSIVYQQLSGKAAGTIHRRFHALYGDRAPEPAELLATSDETLRAAGLSRQKIGYLRDLAARVASRDVPLDDIDALDDDGAIAALSRVKGVGRWTAQIFLMFRLGRPDVLPELDLGIQRGVQLAYGLPALATPREVQAIGAPWAPWRTVASWYLWRFVDEQNGGQLGD</sequence>
<dbReference type="GO" id="GO:0005737">
    <property type="term" value="C:cytoplasm"/>
    <property type="evidence" value="ECO:0007669"/>
    <property type="project" value="TreeGrafter"/>
</dbReference>
<organism evidence="7 8">
    <name type="scientific">Roseisolibacter agri</name>
    <dbReference type="NCBI Taxonomy" id="2014610"/>
    <lineage>
        <taxon>Bacteria</taxon>
        <taxon>Pseudomonadati</taxon>
        <taxon>Gemmatimonadota</taxon>
        <taxon>Gemmatimonadia</taxon>
        <taxon>Gemmatimonadales</taxon>
        <taxon>Gemmatimonadaceae</taxon>
        <taxon>Roseisolibacter</taxon>
    </lineage>
</organism>
<keyword evidence="4" id="KW-0227">DNA damage</keyword>
<dbReference type="InterPro" id="IPR051912">
    <property type="entry name" value="Alkylbase_DNA_Glycosylase/TA"/>
</dbReference>
<dbReference type="FunFam" id="1.10.340.30:FF:000004">
    <property type="entry name" value="DNA-3-methyladenine glycosylase II"/>
    <property type="match status" value="1"/>
</dbReference>
<dbReference type="GO" id="GO:0032993">
    <property type="term" value="C:protein-DNA complex"/>
    <property type="evidence" value="ECO:0007669"/>
    <property type="project" value="TreeGrafter"/>
</dbReference>
<keyword evidence="5" id="KW-0234">DNA repair</keyword>
<comment type="similarity">
    <text evidence="2">Belongs to the alkylbase DNA glycosidase AlkA family.</text>
</comment>
<evidence type="ECO:0000313" key="7">
    <source>
        <dbReference type="EMBL" id="GLC25320.1"/>
    </source>
</evidence>
<gene>
    <name evidence="7" type="ORF">rosag_18330</name>
</gene>
<dbReference type="Pfam" id="PF00730">
    <property type="entry name" value="HhH-GPD"/>
    <property type="match status" value="1"/>
</dbReference>
<dbReference type="PANTHER" id="PTHR43003:SF5">
    <property type="entry name" value="DNA-3-METHYLADENINE GLYCOSYLASE"/>
    <property type="match status" value="1"/>
</dbReference>
<dbReference type="AlphaFoldDB" id="A0AA37QFA6"/>
<dbReference type="SMART" id="SM00478">
    <property type="entry name" value="ENDO3c"/>
    <property type="match status" value="1"/>
</dbReference>
<dbReference type="CDD" id="cd00056">
    <property type="entry name" value="ENDO3c"/>
    <property type="match status" value="1"/>
</dbReference>
<dbReference type="EC" id="3.2.2.21" evidence="3"/>
<evidence type="ECO:0000256" key="1">
    <source>
        <dbReference type="ARBA" id="ARBA00000086"/>
    </source>
</evidence>
<dbReference type="GO" id="GO:0008725">
    <property type="term" value="F:DNA-3-methyladenine glycosylase activity"/>
    <property type="evidence" value="ECO:0007669"/>
    <property type="project" value="TreeGrafter"/>
</dbReference>
<dbReference type="Gene3D" id="1.10.1670.40">
    <property type="match status" value="1"/>
</dbReference>
<comment type="catalytic activity">
    <reaction evidence="1">
        <text>Hydrolysis of alkylated DNA, releasing 3-methyladenine, 3-methylguanine, 7-methylguanine and 7-methyladenine.</text>
        <dbReference type="EC" id="3.2.2.21"/>
    </reaction>
</comment>
<evidence type="ECO:0000256" key="5">
    <source>
        <dbReference type="ARBA" id="ARBA00023204"/>
    </source>
</evidence>
<proteinExistence type="inferred from homology"/>
<dbReference type="GO" id="GO:0006307">
    <property type="term" value="P:DNA alkylation repair"/>
    <property type="evidence" value="ECO:0007669"/>
    <property type="project" value="TreeGrafter"/>
</dbReference>
<evidence type="ECO:0000256" key="3">
    <source>
        <dbReference type="ARBA" id="ARBA00012000"/>
    </source>
</evidence>
<dbReference type="GO" id="GO:0006285">
    <property type="term" value="P:base-excision repair, AP site formation"/>
    <property type="evidence" value="ECO:0007669"/>
    <property type="project" value="TreeGrafter"/>
</dbReference>
<protein>
    <recommendedName>
        <fullName evidence="3">DNA-3-methyladenine glycosylase II</fullName>
        <ecNumber evidence="3">3.2.2.21</ecNumber>
    </recommendedName>
</protein>
<dbReference type="Proteomes" id="UP001161325">
    <property type="component" value="Unassembled WGS sequence"/>
</dbReference>
<comment type="caution">
    <text evidence="7">The sequence shown here is derived from an EMBL/GenBank/DDBJ whole genome shotgun (WGS) entry which is preliminary data.</text>
</comment>
<dbReference type="InterPro" id="IPR003265">
    <property type="entry name" value="HhH-GPD_domain"/>
</dbReference>
<dbReference type="Gene3D" id="1.10.340.30">
    <property type="entry name" value="Hypothetical protein, domain 2"/>
    <property type="match status" value="1"/>
</dbReference>
<accession>A0AA37QFA6</accession>
<reference evidence="7" key="1">
    <citation type="submission" date="2022-08" db="EMBL/GenBank/DDBJ databases">
        <title>Draft genome sequencing of Roseisolibacter agri AW1220.</title>
        <authorList>
            <person name="Tobiishi Y."/>
            <person name="Tonouchi A."/>
        </authorList>
    </citation>
    <scope>NUCLEOTIDE SEQUENCE</scope>
    <source>
        <strain evidence="7">AW1220</strain>
    </source>
</reference>
<evidence type="ECO:0000256" key="2">
    <source>
        <dbReference type="ARBA" id="ARBA00010817"/>
    </source>
</evidence>
<feature type="domain" description="HhH-GPD" evidence="6">
    <location>
        <begin position="48"/>
        <end position="202"/>
    </location>
</feature>
<evidence type="ECO:0000313" key="8">
    <source>
        <dbReference type="Proteomes" id="UP001161325"/>
    </source>
</evidence>
<name>A0AA37QFA6_9BACT</name>
<evidence type="ECO:0000256" key="4">
    <source>
        <dbReference type="ARBA" id="ARBA00022763"/>
    </source>
</evidence>
<evidence type="ECO:0000259" key="6">
    <source>
        <dbReference type="SMART" id="SM00478"/>
    </source>
</evidence>
<dbReference type="InterPro" id="IPR011257">
    <property type="entry name" value="DNA_glycosylase"/>
</dbReference>
<dbReference type="GO" id="GO:0043916">
    <property type="term" value="F:DNA-7-methylguanine glycosylase activity"/>
    <property type="evidence" value="ECO:0007669"/>
    <property type="project" value="TreeGrafter"/>
</dbReference>
<keyword evidence="8" id="KW-1185">Reference proteome</keyword>
<dbReference type="PANTHER" id="PTHR43003">
    <property type="entry name" value="DNA-3-METHYLADENINE GLYCOSYLASE"/>
    <property type="match status" value="1"/>
</dbReference>